<dbReference type="Proteomes" id="UP001430455">
    <property type="component" value="Unassembled WGS sequence"/>
</dbReference>
<dbReference type="RefSeq" id="WP_220582578.1">
    <property type="nucleotide sequence ID" value="NZ_RKLT01000034.1"/>
</dbReference>
<evidence type="ECO:0008006" key="3">
    <source>
        <dbReference type="Google" id="ProtNLM"/>
    </source>
</evidence>
<evidence type="ECO:0000313" key="2">
    <source>
        <dbReference type="Proteomes" id="UP001430455"/>
    </source>
</evidence>
<organism evidence="1 2">
    <name type="scientific">Haloarcula nitratireducens</name>
    <dbReference type="NCBI Taxonomy" id="2487749"/>
    <lineage>
        <taxon>Archaea</taxon>
        <taxon>Methanobacteriati</taxon>
        <taxon>Methanobacteriota</taxon>
        <taxon>Stenosarchaea group</taxon>
        <taxon>Halobacteria</taxon>
        <taxon>Halobacteriales</taxon>
        <taxon>Haloarculaceae</taxon>
        <taxon>Haloarcula</taxon>
    </lineage>
</organism>
<dbReference type="AlphaFoldDB" id="A0AAW4PJS0"/>
<reference evidence="1 2" key="1">
    <citation type="submission" date="2021-06" db="EMBL/GenBank/DDBJ databases">
        <title>Halomicroarcula sp. a new haloarchaeum isolated from saline soil.</title>
        <authorList>
            <person name="Duran-Viseras A."/>
            <person name="Sanchez-Porro C."/>
            <person name="Ventosa A."/>
        </authorList>
    </citation>
    <scope>NUCLEOTIDE SEQUENCE [LARGE SCALE GENOMIC DNA]</scope>
    <source>
        <strain evidence="1 2">F27</strain>
    </source>
</reference>
<proteinExistence type="predicted"/>
<name>A0AAW4PJS0_9EURY</name>
<comment type="caution">
    <text evidence="1">The sequence shown here is derived from an EMBL/GenBank/DDBJ whole genome shotgun (WGS) entry which is preliminary data.</text>
</comment>
<dbReference type="EMBL" id="RKLT01000034">
    <property type="protein sequence ID" value="MBX0297997.1"/>
    <property type="molecule type" value="Genomic_DNA"/>
</dbReference>
<sequence>MIDISYEGTVGPGNRITITATIDGDPVTDADVCVKDGNGDRRLVGQTDQGGQFVVVVPATGDKAGELNVRTPAQRFREYWRLTTSLLAVYFQ</sequence>
<protein>
    <recommendedName>
        <fullName evidence="3">Carboxypeptidase regulatory-like domain-containing protein</fullName>
    </recommendedName>
</protein>
<accession>A0AAW4PJS0</accession>
<keyword evidence="2" id="KW-1185">Reference proteome</keyword>
<evidence type="ECO:0000313" key="1">
    <source>
        <dbReference type="EMBL" id="MBX0297997.1"/>
    </source>
</evidence>
<gene>
    <name evidence="1" type="ORF">EGH23_24330</name>
</gene>